<evidence type="ECO:0000313" key="2">
    <source>
        <dbReference type="EMBL" id="CAL8138840.1"/>
    </source>
</evidence>
<dbReference type="InterPro" id="IPR036047">
    <property type="entry name" value="F-box-like_dom_sf"/>
</dbReference>
<evidence type="ECO:0000259" key="1">
    <source>
        <dbReference type="Pfam" id="PF12937"/>
    </source>
</evidence>
<keyword evidence="3" id="KW-1185">Reference proteome</keyword>
<dbReference type="Pfam" id="PF12937">
    <property type="entry name" value="F-box-like"/>
    <property type="match status" value="1"/>
</dbReference>
<feature type="domain" description="F-box" evidence="1">
    <location>
        <begin position="8"/>
        <end position="43"/>
    </location>
</feature>
<accession>A0ABP1RYW6</accession>
<dbReference type="EMBL" id="CAXLJM020000124">
    <property type="protein sequence ID" value="CAL8138840.1"/>
    <property type="molecule type" value="Genomic_DNA"/>
</dbReference>
<comment type="caution">
    <text evidence="2">The sequence shown here is derived from an EMBL/GenBank/DDBJ whole genome shotgun (WGS) entry which is preliminary data.</text>
</comment>
<organism evidence="2 3">
    <name type="scientific">Orchesella dallaii</name>
    <dbReference type="NCBI Taxonomy" id="48710"/>
    <lineage>
        <taxon>Eukaryota</taxon>
        <taxon>Metazoa</taxon>
        <taxon>Ecdysozoa</taxon>
        <taxon>Arthropoda</taxon>
        <taxon>Hexapoda</taxon>
        <taxon>Collembola</taxon>
        <taxon>Entomobryomorpha</taxon>
        <taxon>Entomobryoidea</taxon>
        <taxon>Orchesellidae</taxon>
        <taxon>Orchesellinae</taxon>
        <taxon>Orchesella</taxon>
    </lineage>
</organism>
<proteinExistence type="predicted"/>
<reference evidence="2 3" key="1">
    <citation type="submission" date="2024-08" db="EMBL/GenBank/DDBJ databases">
        <authorList>
            <person name="Cucini C."/>
            <person name="Frati F."/>
        </authorList>
    </citation>
    <scope>NUCLEOTIDE SEQUENCE [LARGE SCALE GENOMIC DNA]</scope>
</reference>
<name>A0ABP1RYW6_9HEXA</name>
<sequence>MSEFVGNICDLPPELQHEILSKLTDVNDIQSAINTCPQWHDILEYRKTAMLFAKVLPIMIEKGSYCGSIENMLLLRQVSKDWKRETDRQLSLYPFGYFLGDEGKGYHFSEVEEIQKFLTHASTFPDGANPILGNALSLSIADHEDMAPVFHLIRQYGTYIKTISLGYGNDNFPLNQLQSLLNLLPNVEWLIICVRVENWNEVEAPGLPPLPLLTKLTLEIEDSDDIIGPNYIEQRQLFIGSLVAAYGPQLESISCSPILLRVESISDLLPNLTSLEIDEGYTYTSFTNEDVHTLTQSGWELKCLQIGRFGKSPIQCSTELMGMLNNFSETLVTLDLSLQLDRWIDPSRLLVFPCLEIVKLRVSSTFDVLPEWMKDWLSTFSVVCPNLKKLKILTEGTMMNNAVSHHHQLQFEEMKNVFPHLLDLVFIPSPFTDRHDEFHYDIDDDVDNDAMI</sequence>
<protein>
    <recommendedName>
        <fullName evidence="1">F-box domain-containing protein</fullName>
    </recommendedName>
</protein>
<dbReference type="InterPro" id="IPR001810">
    <property type="entry name" value="F-box_dom"/>
</dbReference>
<dbReference type="Proteomes" id="UP001642540">
    <property type="component" value="Unassembled WGS sequence"/>
</dbReference>
<evidence type="ECO:0000313" key="3">
    <source>
        <dbReference type="Proteomes" id="UP001642540"/>
    </source>
</evidence>
<dbReference type="SUPFAM" id="SSF81383">
    <property type="entry name" value="F-box domain"/>
    <property type="match status" value="1"/>
</dbReference>
<gene>
    <name evidence="2" type="ORF">ODALV1_LOCUS27558</name>
</gene>